<feature type="binding site" evidence="8">
    <location>
        <position position="377"/>
    </location>
    <ligand>
        <name>[4Fe-4S] cluster</name>
        <dbReference type="ChEBI" id="CHEBI:49883"/>
        <label>1</label>
    </ligand>
</feature>
<keyword evidence="1 8" id="KW-0813">Transport</keyword>
<proteinExistence type="inferred from homology"/>
<keyword evidence="4 8" id="KW-0677">Repeat</keyword>
<dbReference type="Gene3D" id="3.40.50.11540">
    <property type="entry name" value="NADH-ubiquinone oxidoreductase 51kDa subunit"/>
    <property type="match status" value="1"/>
</dbReference>
<dbReference type="AlphaFoldDB" id="A0A0H5SGQ4"/>
<evidence type="ECO:0000256" key="4">
    <source>
        <dbReference type="ARBA" id="ARBA00022737"/>
    </source>
</evidence>
<dbReference type="NCBIfam" id="NF003454">
    <property type="entry name" value="PRK05035.1"/>
    <property type="match status" value="1"/>
</dbReference>
<dbReference type="InterPro" id="IPR019554">
    <property type="entry name" value="Soluble_ligand-bd"/>
</dbReference>
<evidence type="ECO:0000256" key="3">
    <source>
        <dbReference type="ARBA" id="ARBA00022723"/>
    </source>
</evidence>
<dbReference type="Gene3D" id="3.10.20.600">
    <property type="match status" value="1"/>
</dbReference>
<dbReference type="GO" id="GO:0046872">
    <property type="term" value="F:metal ion binding"/>
    <property type="evidence" value="ECO:0007669"/>
    <property type="project" value="UniProtKB-KW"/>
</dbReference>
<keyword evidence="8" id="KW-1003">Cell membrane</keyword>
<keyword evidence="8" id="KW-0472">Membrane</keyword>
<dbReference type="InterPro" id="IPR017896">
    <property type="entry name" value="4Fe4S_Fe-S-bd"/>
</dbReference>
<feature type="binding site" evidence="8">
    <location>
        <position position="384"/>
    </location>
    <ligand>
        <name>[4Fe-4S] cluster</name>
        <dbReference type="ChEBI" id="CHEBI:49883"/>
        <label>2</label>
    </ligand>
</feature>
<evidence type="ECO:0000256" key="1">
    <source>
        <dbReference type="ARBA" id="ARBA00022448"/>
    </source>
</evidence>
<dbReference type="EC" id="7.-.-.-" evidence="8"/>
<feature type="binding site" evidence="8">
    <location>
        <position position="413"/>
    </location>
    <ligand>
        <name>[4Fe-4S] cluster</name>
        <dbReference type="ChEBI" id="CHEBI:49883"/>
        <label>2</label>
    </ligand>
</feature>
<protein>
    <recommendedName>
        <fullName evidence="8">Ion-translocating oxidoreductase complex subunit C</fullName>
        <ecNumber evidence="8">7.-.-.-</ecNumber>
    </recommendedName>
    <alternativeName>
        <fullName evidence="8">Rnf electron transport complex subunit C</fullName>
    </alternativeName>
</protein>
<keyword evidence="2 8" id="KW-0004">4Fe-4S</keyword>
<dbReference type="GO" id="GO:0005886">
    <property type="term" value="C:plasma membrane"/>
    <property type="evidence" value="ECO:0007669"/>
    <property type="project" value="UniProtKB-SubCell"/>
</dbReference>
<dbReference type="EMBL" id="CVTD020000013">
    <property type="protein sequence ID" value="CRZ34220.1"/>
    <property type="molecule type" value="Genomic_DNA"/>
</dbReference>
<evidence type="ECO:0000256" key="7">
    <source>
        <dbReference type="ARBA" id="ARBA00023014"/>
    </source>
</evidence>
<keyword evidence="6 8" id="KW-0408">Iron</keyword>
<dbReference type="InterPro" id="IPR011538">
    <property type="entry name" value="Nuo51_FMN-bd"/>
</dbReference>
<dbReference type="SUPFAM" id="SSF142019">
    <property type="entry name" value="Nqo1 FMN-binding domain-like"/>
    <property type="match status" value="1"/>
</dbReference>
<dbReference type="GO" id="GO:0009055">
    <property type="term" value="F:electron transfer activity"/>
    <property type="evidence" value="ECO:0007669"/>
    <property type="project" value="InterPro"/>
</dbReference>
<dbReference type="PANTHER" id="PTHR43034">
    <property type="entry name" value="ION-TRANSLOCATING OXIDOREDUCTASE COMPLEX SUBUNIT C"/>
    <property type="match status" value="1"/>
</dbReference>
<evidence type="ECO:0000256" key="6">
    <source>
        <dbReference type="ARBA" id="ARBA00023004"/>
    </source>
</evidence>
<keyword evidence="3 8" id="KW-0479">Metal-binding</keyword>
<feature type="domain" description="4Fe-4S ferredoxin-type" evidence="9">
    <location>
        <begin position="404"/>
        <end position="434"/>
    </location>
</feature>
<dbReference type="InterPro" id="IPR026902">
    <property type="entry name" value="RnfC_N"/>
</dbReference>
<dbReference type="Gene3D" id="3.30.70.20">
    <property type="match status" value="1"/>
</dbReference>
<dbReference type="PROSITE" id="PS00198">
    <property type="entry name" value="4FE4S_FER_1"/>
    <property type="match status" value="1"/>
</dbReference>
<dbReference type="InterPro" id="IPR037225">
    <property type="entry name" value="Nuo51_FMN-bd_sf"/>
</dbReference>
<dbReference type="PANTHER" id="PTHR43034:SF2">
    <property type="entry name" value="ION-TRANSLOCATING OXIDOREDUCTASE COMPLEX SUBUNIT C"/>
    <property type="match status" value="1"/>
</dbReference>
<feature type="binding site" evidence="8">
    <location>
        <position position="374"/>
    </location>
    <ligand>
        <name>[4Fe-4S] cluster</name>
        <dbReference type="ChEBI" id="CHEBI:49883"/>
        <label>1</label>
    </ligand>
</feature>
<reference evidence="10 11" key="1">
    <citation type="submission" date="2015-06" db="EMBL/GenBank/DDBJ databases">
        <authorList>
            <person name="Wibberg Daniel"/>
        </authorList>
    </citation>
    <scope>NUCLEOTIDE SEQUENCE [LARGE SCALE GENOMIC DNA]</scope>
    <source>
        <strain evidence="10 11">T3/55T</strain>
    </source>
</reference>
<keyword evidence="7 8" id="KW-0411">Iron-sulfur</keyword>
<comment type="subunit">
    <text evidence="8">The complex is composed of six subunits: RnfA, RnfB, RnfC, RnfD, RnfE and RnfG.</text>
</comment>
<feature type="binding site" evidence="8">
    <location>
        <position position="423"/>
    </location>
    <ligand>
        <name>[4Fe-4S] cluster</name>
        <dbReference type="ChEBI" id="CHEBI:49883"/>
        <label>1</label>
    </ligand>
</feature>
<keyword evidence="11" id="KW-1185">Reference proteome</keyword>
<evidence type="ECO:0000256" key="8">
    <source>
        <dbReference type="HAMAP-Rule" id="MF_00461"/>
    </source>
</evidence>
<name>A0A0H5SGQ4_HERHM</name>
<dbReference type="Pfam" id="PF01512">
    <property type="entry name" value="Complex1_51K"/>
    <property type="match status" value="1"/>
</dbReference>
<sequence>MKKYFHGGIHPADGSDKLLSNQVPIRVYTPKSVEISMKQSPNGFSKAIVKPGDKVSKGDLIGVPANFSAANVHASVSGTVKDIILAKDNFNREYEIVVIESDKEEDMISNIPEREYEKKLVDLSSYSKEEIIGKMKEGGLIGMGGAGFPTHIKYETKEVINYILINGAECEPYLTCDHILMKEHGYAIINGVLLFVKAANAKKAYICIEDNKQDVAHELENIISGKNLPIEIVILPTRYPQGGERQLVEAVLRTEVPAGELPSSVGTIINNVGTAKAMADIVLGGVPVISRLVTVTGKVNTPCNYLVPIGTRYSELIEQSGGFTAEICRVVEGGPMTGNCLFIGNNPKDLKGSVAKNTSGLLVLEDLPKSESPCIRCGECERVCPAGLAPFKIDFAAIEGNINLCEKLYATECISCGCCSYVCPAKRELAYRITEAKNEIIRIRRERGGK</sequence>
<dbReference type="SUPFAM" id="SSF142984">
    <property type="entry name" value="Nqo1 middle domain-like"/>
    <property type="match status" value="1"/>
</dbReference>
<dbReference type="Pfam" id="PF13375">
    <property type="entry name" value="RnfC_N"/>
    <property type="match status" value="1"/>
</dbReference>
<dbReference type="NCBIfam" id="TIGR01945">
    <property type="entry name" value="rnfC"/>
    <property type="match status" value="1"/>
</dbReference>
<keyword evidence="5 8" id="KW-0249">Electron transport</keyword>
<dbReference type="SUPFAM" id="SSF46548">
    <property type="entry name" value="alpha-helical ferredoxin"/>
    <property type="match status" value="1"/>
</dbReference>
<accession>A0A0H5SGQ4</accession>
<keyword evidence="8" id="KW-1278">Translocase</keyword>
<dbReference type="Pfam" id="PF10531">
    <property type="entry name" value="SLBB"/>
    <property type="match status" value="1"/>
</dbReference>
<dbReference type="Proteomes" id="UP000236497">
    <property type="component" value="Unassembled WGS sequence"/>
</dbReference>
<comment type="subcellular location">
    <subcellularLocation>
        <location evidence="8">Cell membrane</location>
        <topology evidence="8">Peripheral membrane protein</topology>
    </subcellularLocation>
</comment>
<feature type="binding site" evidence="8">
    <location>
        <position position="416"/>
    </location>
    <ligand>
        <name>[4Fe-4S] cluster</name>
        <dbReference type="ChEBI" id="CHEBI:49883"/>
        <label>2</label>
    </ligand>
</feature>
<feature type="binding site" evidence="8">
    <location>
        <position position="380"/>
    </location>
    <ligand>
        <name>[4Fe-4S] cluster</name>
        <dbReference type="ChEBI" id="CHEBI:49883"/>
        <label>1</label>
    </ligand>
</feature>
<comment type="function">
    <text evidence="8">Part of a membrane-bound complex that couples electron transfer with translocation of ions across the membrane.</text>
</comment>
<feature type="binding site" evidence="8">
    <location>
        <position position="419"/>
    </location>
    <ligand>
        <name>[4Fe-4S] cluster</name>
        <dbReference type="ChEBI" id="CHEBI:49883"/>
        <label>2</label>
    </ligand>
</feature>
<evidence type="ECO:0000256" key="2">
    <source>
        <dbReference type="ARBA" id="ARBA00022485"/>
    </source>
</evidence>
<dbReference type="PROSITE" id="PS51379">
    <property type="entry name" value="4FE4S_FER_2"/>
    <property type="match status" value="2"/>
</dbReference>
<evidence type="ECO:0000259" key="9">
    <source>
        <dbReference type="PROSITE" id="PS51379"/>
    </source>
</evidence>
<feature type="domain" description="4Fe-4S ferredoxin-type" evidence="9">
    <location>
        <begin position="365"/>
        <end position="394"/>
    </location>
</feature>
<dbReference type="GO" id="GO:0051539">
    <property type="term" value="F:4 iron, 4 sulfur cluster binding"/>
    <property type="evidence" value="ECO:0007669"/>
    <property type="project" value="UniProtKB-KW"/>
</dbReference>
<evidence type="ECO:0000256" key="5">
    <source>
        <dbReference type="ARBA" id="ARBA00022982"/>
    </source>
</evidence>
<evidence type="ECO:0000313" key="11">
    <source>
        <dbReference type="Proteomes" id="UP000236497"/>
    </source>
</evidence>
<comment type="similarity">
    <text evidence="8">Belongs to the 4Fe4S bacterial-type ferredoxin family. RnfC subfamily.</text>
</comment>
<dbReference type="RefSeq" id="WP_242967553.1">
    <property type="nucleotide sequence ID" value="NZ_CVTD020000013.1"/>
</dbReference>
<dbReference type="HAMAP" id="MF_00461">
    <property type="entry name" value="RsxC_RnfC"/>
    <property type="match status" value="1"/>
</dbReference>
<dbReference type="InterPro" id="IPR017900">
    <property type="entry name" value="4Fe4S_Fe_S_CS"/>
</dbReference>
<evidence type="ECO:0000313" key="10">
    <source>
        <dbReference type="EMBL" id="CRZ34220.1"/>
    </source>
</evidence>
<dbReference type="InterPro" id="IPR010208">
    <property type="entry name" value="Ion_transpt_RnfC/RsxC"/>
</dbReference>
<dbReference type="GO" id="GO:0022900">
    <property type="term" value="P:electron transport chain"/>
    <property type="evidence" value="ECO:0007669"/>
    <property type="project" value="UniProtKB-UniRule"/>
</dbReference>
<organism evidence="10 11">
    <name type="scientific">Herbinix hemicellulosilytica</name>
    <dbReference type="NCBI Taxonomy" id="1564487"/>
    <lineage>
        <taxon>Bacteria</taxon>
        <taxon>Bacillati</taxon>
        <taxon>Bacillota</taxon>
        <taxon>Clostridia</taxon>
        <taxon>Lachnospirales</taxon>
        <taxon>Lachnospiraceae</taxon>
        <taxon>Herbinix</taxon>
    </lineage>
</organism>
<gene>
    <name evidence="8" type="primary">rnfC</name>
    <name evidence="10" type="ORF">HHT355_1017</name>
</gene>
<comment type="cofactor">
    <cofactor evidence="8">
        <name>[4Fe-4S] cluster</name>
        <dbReference type="ChEBI" id="CHEBI:49883"/>
    </cofactor>
    <text evidence="8">Binds 2 [4Fe-4S] clusters per subunit.</text>
</comment>